<dbReference type="EMBL" id="FQXV01000001">
    <property type="protein sequence ID" value="SHH58804.1"/>
    <property type="molecule type" value="Genomic_DNA"/>
</dbReference>
<accession>A0A1M5U766</accession>
<organism evidence="1 2">
    <name type="scientific">Sporobacter termitidis DSM 10068</name>
    <dbReference type="NCBI Taxonomy" id="1123282"/>
    <lineage>
        <taxon>Bacteria</taxon>
        <taxon>Bacillati</taxon>
        <taxon>Bacillota</taxon>
        <taxon>Clostridia</taxon>
        <taxon>Eubacteriales</taxon>
        <taxon>Oscillospiraceae</taxon>
        <taxon>Sporobacter</taxon>
    </lineage>
</organism>
<sequence>MSDAVKNDTTPGENEPLNKYEALTILYLQKQELTGMSPEEVVGRYIEVHDRIKKEFAHQKEVRRRRLNPLPL</sequence>
<dbReference type="AlphaFoldDB" id="A0A1M5U766"/>
<gene>
    <name evidence="1" type="ORF">SAMN02745823_00386</name>
</gene>
<proteinExistence type="predicted"/>
<name>A0A1M5U766_9FIRM</name>
<protein>
    <submittedName>
        <fullName evidence="1">Uncharacterized protein</fullName>
    </submittedName>
</protein>
<reference evidence="1 2" key="1">
    <citation type="submission" date="2016-11" db="EMBL/GenBank/DDBJ databases">
        <authorList>
            <person name="Jaros S."/>
            <person name="Januszkiewicz K."/>
            <person name="Wedrychowicz H."/>
        </authorList>
    </citation>
    <scope>NUCLEOTIDE SEQUENCE [LARGE SCALE GENOMIC DNA]</scope>
    <source>
        <strain evidence="1 2">DSM 10068</strain>
    </source>
</reference>
<dbReference type="RefSeq" id="WP_242941124.1">
    <property type="nucleotide sequence ID" value="NZ_FQXV01000001.1"/>
</dbReference>
<keyword evidence="2" id="KW-1185">Reference proteome</keyword>
<dbReference type="STRING" id="1123282.SAMN02745823_00386"/>
<evidence type="ECO:0000313" key="1">
    <source>
        <dbReference type="EMBL" id="SHH58804.1"/>
    </source>
</evidence>
<evidence type="ECO:0000313" key="2">
    <source>
        <dbReference type="Proteomes" id="UP000183995"/>
    </source>
</evidence>
<dbReference type="Proteomes" id="UP000183995">
    <property type="component" value="Unassembled WGS sequence"/>
</dbReference>